<feature type="region of interest" description="Disordered" evidence="1">
    <location>
        <begin position="481"/>
        <end position="501"/>
    </location>
</feature>
<protein>
    <recommendedName>
        <fullName evidence="2">DUF6699 domain-containing protein</fullName>
    </recommendedName>
</protein>
<evidence type="ECO:0000313" key="4">
    <source>
        <dbReference type="Proteomes" id="UP001383192"/>
    </source>
</evidence>
<dbReference type="EMBL" id="JAYKXP010000048">
    <property type="protein sequence ID" value="KAK7037318.1"/>
    <property type="molecule type" value="Genomic_DNA"/>
</dbReference>
<dbReference type="InterPro" id="IPR046522">
    <property type="entry name" value="DUF6699"/>
</dbReference>
<feature type="compositionally biased region" description="Polar residues" evidence="1">
    <location>
        <begin position="483"/>
        <end position="501"/>
    </location>
</feature>
<name>A0AAW0CD20_9AGAR</name>
<evidence type="ECO:0000313" key="3">
    <source>
        <dbReference type="EMBL" id="KAK7037318.1"/>
    </source>
</evidence>
<proteinExistence type="predicted"/>
<gene>
    <name evidence="3" type="ORF">VNI00_011309</name>
</gene>
<sequence length="1008" mass="113192">MQHSVIQPLFERIPTGAIKPSGWALDQANVQAEGLAGNIWDFGSYVKGSIWVEGGSIEYSEMHEAAPYWFNGAVSLAFQLGDERLISQVRNFLDWNLGNQQDDGWIGPEVLDPNSTTPRLTWPRYLVLLGLIQYAEADPTQTERIVGAMHRFVSLVHTIWKNNEQGSEDLGFQFGYQYVRWEEMVYSLQWLYDYYPQGKEDELLETMQLLRDRGFSWKNDWFTDANFPKEAVTSGFTHQTHGVNTAEGAILVISFLSNADEIWYAALKSEALAYRFTADPTDKQSTFDRIDMVYRYHGRASGTYSADEHMAGLDPSRGTELCTVVEQIFSLATVYSIFGNNSIADRVEKLAYNALPAGIAADWWSHQYDQQANQIWAKVMDPPPWGNNGPNSNVFGFEPNYPCCTVNHPQAYPKFWSHAFFKDTSDSSIIHAFLGPAVYEGDVGTVQVDTLYPFGTTLTYDVSATAPFTLKIRVPEWAKQNPEKSTIQVNDGESSSLQPDDNSFHVVEIPDGNTKLYVSLDAPVEVEQRSNGAVAINRGALNFALELSNNVTTTVGTRSGQALNDVKRLFPNAPAEYLEPTDPHTVDNTLLPTGEWRLAIDPATLTLVDNSANTTEIPFYAWESGAQPVWFTAQACQIEWGLEKNTAAAPPQSPVACAGDKVDVKLVPFAAAKLRLGAFKTTSPVLTVFSVLSGVMTIAAVLPGNILKSVYKSIAIGVMNFVRTWLTRSYTPSIIYRGTVYTAADLEHGLIRRPFRMRPVTPLIFKRPELTAEPVIRLDPDAPPINSNIPEYQSQVGEAVEKLGLESETISLHWLLRRQDVPRKQNRDDAHLFMMFDMAFQPDPHPFNSFGRSKPGARIYDMQRRKYLPEQVAQAHFEQPASSNCTLYKMHIIVGANPEWSTVVEHEKGIRCIDIFRAIYGLLQMPLTRQELDTISPSSLRYCEDARDARIKDTPGLEETGKLRGILRIDAFVNYRFFRELKQKDDVWMLDTCSPDGKPFPQSPPSPK</sequence>
<dbReference type="PANTHER" id="PTHR31151">
    <property type="entry name" value="PROLINE-TRNA LIGASE (DUF1680)"/>
    <property type="match status" value="1"/>
</dbReference>
<feature type="domain" description="DUF6699" evidence="2">
    <location>
        <begin position="868"/>
        <end position="986"/>
    </location>
</feature>
<evidence type="ECO:0000259" key="2">
    <source>
        <dbReference type="Pfam" id="PF20415"/>
    </source>
</evidence>
<reference evidence="3 4" key="1">
    <citation type="submission" date="2024-01" db="EMBL/GenBank/DDBJ databases">
        <title>A draft genome for a cacao thread blight-causing isolate of Paramarasmius palmivorus.</title>
        <authorList>
            <person name="Baruah I.K."/>
            <person name="Bukari Y."/>
            <person name="Amoako-Attah I."/>
            <person name="Meinhardt L.W."/>
            <person name="Bailey B.A."/>
            <person name="Cohen S.P."/>
        </authorList>
    </citation>
    <scope>NUCLEOTIDE SEQUENCE [LARGE SCALE GENOMIC DNA]</scope>
    <source>
        <strain evidence="3 4">GH-12</strain>
    </source>
</reference>
<accession>A0AAW0CD20</accession>
<dbReference type="AlphaFoldDB" id="A0AAW0CD20"/>
<dbReference type="Pfam" id="PF20415">
    <property type="entry name" value="DUF6699"/>
    <property type="match status" value="1"/>
</dbReference>
<keyword evidence="4" id="KW-1185">Reference proteome</keyword>
<dbReference type="Proteomes" id="UP001383192">
    <property type="component" value="Unassembled WGS sequence"/>
</dbReference>
<dbReference type="PANTHER" id="PTHR31151:SF0">
    <property type="entry name" value="PROLINE-TRNA LIGASE (DUF1680)"/>
    <property type="match status" value="1"/>
</dbReference>
<evidence type="ECO:0000256" key="1">
    <source>
        <dbReference type="SAM" id="MobiDB-lite"/>
    </source>
</evidence>
<organism evidence="3 4">
    <name type="scientific">Paramarasmius palmivorus</name>
    <dbReference type="NCBI Taxonomy" id="297713"/>
    <lineage>
        <taxon>Eukaryota</taxon>
        <taxon>Fungi</taxon>
        <taxon>Dikarya</taxon>
        <taxon>Basidiomycota</taxon>
        <taxon>Agaricomycotina</taxon>
        <taxon>Agaricomycetes</taxon>
        <taxon>Agaricomycetidae</taxon>
        <taxon>Agaricales</taxon>
        <taxon>Marasmiineae</taxon>
        <taxon>Marasmiaceae</taxon>
        <taxon>Paramarasmius</taxon>
    </lineage>
</organism>
<comment type="caution">
    <text evidence="3">The sequence shown here is derived from an EMBL/GenBank/DDBJ whole genome shotgun (WGS) entry which is preliminary data.</text>
</comment>